<reference evidence="3" key="1">
    <citation type="submission" date="2016-07" db="EMBL/GenBank/DDBJ databases">
        <authorList>
            <person name="Florea S."/>
            <person name="Webb J.S."/>
            <person name="Jaromczyk J."/>
            <person name="Schardl C.L."/>
        </authorList>
    </citation>
    <scope>NUCLEOTIDE SEQUENCE [LARGE SCALE GENOMIC DNA]</scope>
    <source>
        <strain evidence="3">MV-1</strain>
    </source>
</reference>
<keyword evidence="3" id="KW-1185">Reference proteome</keyword>
<name>A0A1E5Q3U4_9PROT</name>
<protein>
    <submittedName>
        <fullName evidence="2">Uncharacterized protein</fullName>
    </submittedName>
</protein>
<evidence type="ECO:0000256" key="1">
    <source>
        <dbReference type="SAM" id="Coils"/>
    </source>
</evidence>
<dbReference type="EMBL" id="MCGG01000068">
    <property type="protein sequence ID" value="OEJ64559.1"/>
    <property type="molecule type" value="Genomic_DNA"/>
</dbReference>
<accession>A0A1E5Q3U4</accession>
<keyword evidence="1" id="KW-0175">Coiled coil</keyword>
<dbReference type="AlphaFoldDB" id="A0A1E5Q3U4"/>
<evidence type="ECO:0000313" key="2">
    <source>
        <dbReference type="EMBL" id="OEJ64559.1"/>
    </source>
</evidence>
<feature type="coiled-coil region" evidence="1">
    <location>
        <begin position="148"/>
        <end position="196"/>
    </location>
</feature>
<dbReference type="Proteomes" id="UP000095347">
    <property type="component" value="Unassembled WGS sequence"/>
</dbReference>
<dbReference type="RefSeq" id="WP_069959203.1">
    <property type="nucleotide sequence ID" value="NZ_MCGG01000068.1"/>
</dbReference>
<comment type="caution">
    <text evidence="2">The sequence shown here is derived from an EMBL/GenBank/DDBJ whole genome shotgun (WGS) entry which is preliminary data.</text>
</comment>
<dbReference type="STRING" id="28181.BEN30_16150"/>
<evidence type="ECO:0000313" key="3">
    <source>
        <dbReference type="Proteomes" id="UP000095347"/>
    </source>
</evidence>
<organism evidence="2 3">
    <name type="scientific">Magnetovibrio blakemorei</name>
    <dbReference type="NCBI Taxonomy" id="28181"/>
    <lineage>
        <taxon>Bacteria</taxon>
        <taxon>Pseudomonadati</taxon>
        <taxon>Pseudomonadota</taxon>
        <taxon>Alphaproteobacteria</taxon>
        <taxon>Rhodospirillales</taxon>
        <taxon>Magnetovibrionaceae</taxon>
        <taxon>Magnetovibrio</taxon>
    </lineage>
</organism>
<proteinExistence type="predicted"/>
<gene>
    <name evidence="2" type="ORF">BEN30_16150</name>
</gene>
<sequence>MARMNWDKIRKEAQMKRYGHEPVAWSAGEELPYTGKPVDVKSKPHEKQKPKKKVKRVCTLTDRVFLYLHDVVRCDLIGVEIPPIPKEIEVPLESLIASKGGVLEWAKTHPKYEKIRKRKEKKLLKKHGEVAPHTLNQHYIEGIKDDPVTAYNNKMQEYRSEQEVWREKILDAEKTIALATDHINSLDKRIAKLEKLADPAFTLRENSTYEDI</sequence>